<dbReference type="EMBL" id="JBHSMF010000006">
    <property type="protein sequence ID" value="MFC5498563.1"/>
    <property type="molecule type" value="Genomic_DNA"/>
</dbReference>
<organism evidence="1 2">
    <name type="scientific">Caenimonas terrae</name>
    <dbReference type="NCBI Taxonomy" id="696074"/>
    <lineage>
        <taxon>Bacteria</taxon>
        <taxon>Pseudomonadati</taxon>
        <taxon>Pseudomonadota</taxon>
        <taxon>Betaproteobacteria</taxon>
        <taxon>Burkholderiales</taxon>
        <taxon>Comamonadaceae</taxon>
        <taxon>Caenimonas</taxon>
    </lineage>
</organism>
<reference evidence="2" key="1">
    <citation type="journal article" date="2019" name="Int. J. Syst. Evol. Microbiol.">
        <title>The Global Catalogue of Microorganisms (GCM) 10K type strain sequencing project: providing services to taxonomists for standard genome sequencing and annotation.</title>
        <authorList>
            <consortium name="The Broad Institute Genomics Platform"/>
            <consortium name="The Broad Institute Genome Sequencing Center for Infectious Disease"/>
            <person name="Wu L."/>
            <person name="Ma J."/>
        </authorList>
    </citation>
    <scope>NUCLEOTIDE SEQUENCE [LARGE SCALE GENOMIC DNA]</scope>
    <source>
        <strain evidence="2">CCUG 57401</strain>
    </source>
</reference>
<sequence length="69" mass="7338">MFMLPPGGCGIAQTARAAVNEANPHAQPAAAAKQEGAEAPLRMRAMERSTFRQCHRHDGVPGAAQLQEE</sequence>
<protein>
    <submittedName>
        <fullName evidence="1">Uncharacterized protein</fullName>
    </submittedName>
</protein>
<comment type="caution">
    <text evidence="1">The sequence shown here is derived from an EMBL/GenBank/DDBJ whole genome shotgun (WGS) entry which is preliminary data.</text>
</comment>
<name>A0ABW0NHC9_9BURK</name>
<evidence type="ECO:0000313" key="1">
    <source>
        <dbReference type="EMBL" id="MFC5498563.1"/>
    </source>
</evidence>
<dbReference type="Proteomes" id="UP001596037">
    <property type="component" value="Unassembled WGS sequence"/>
</dbReference>
<evidence type="ECO:0000313" key="2">
    <source>
        <dbReference type="Proteomes" id="UP001596037"/>
    </source>
</evidence>
<proteinExistence type="predicted"/>
<gene>
    <name evidence="1" type="ORF">ACFPOE_13535</name>
</gene>
<keyword evidence="2" id="KW-1185">Reference proteome</keyword>
<feature type="non-terminal residue" evidence="1">
    <location>
        <position position="69"/>
    </location>
</feature>
<accession>A0ABW0NHC9</accession>
<dbReference type="RefSeq" id="WP_376850613.1">
    <property type="nucleotide sequence ID" value="NZ_JBHSMF010000006.1"/>
</dbReference>